<protein>
    <submittedName>
        <fullName evidence="2">ABC transporter permease</fullName>
    </submittedName>
</protein>
<feature type="transmembrane region" description="Helical" evidence="1">
    <location>
        <begin position="199"/>
        <end position="217"/>
    </location>
</feature>
<gene>
    <name evidence="2" type="ORF">AN215_03520</name>
</gene>
<evidence type="ECO:0000256" key="1">
    <source>
        <dbReference type="SAM" id="Phobius"/>
    </source>
</evidence>
<feature type="transmembrane region" description="Helical" evidence="1">
    <location>
        <begin position="87"/>
        <end position="106"/>
    </location>
</feature>
<keyword evidence="3" id="KW-1185">Reference proteome</keyword>
<feature type="transmembrane region" description="Helical" evidence="1">
    <location>
        <begin position="38"/>
        <end position="57"/>
    </location>
</feature>
<feature type="transmembrane region" description="Helical" evidence="1">
    <location>
        <begin position="255"/>
        <end position="276"/>
    </location>
</feature>
<dbReference type="EMBL" id="LJGT01000037">
    <property type="protein sequence ID" value="OEU91620.1"/>
    <property type="molecule type" value="Genomic_DNA"/>
</dbReference>
<dbReference type="PATRIC" id="fig|933944.5.peg.1969"/>
<keyword evidence="1" id="KW-0812">Transmembrane</keyword>
<name>A0A1E7JRU4_9ACTN</name>
<dbReference type="STRING" id="933944.AN215_03520"/>
<keyword evidence="1" id="KW-1133">Transmembrane helix</keyword>
<reference evidence="2 3" key="1">
    <citation type="journal article" date="2016" name="Front. Microbiol.">
        <title>Comparative Genomics Analysis of Streptomyces Species Reveals Their Adaptation to the Marine Environment and Their Diversity at the Genomic Level.</title>
        <authorList>
            <person name="Tian X."/>
            <person name="Zhang Z."/>
            <person name="Yang T."/>
            <person name="Chen M."/>
            <person name="Li J."/>
            <person name="Chen F."/>
            <person name="Yang J."/>
            <person name="Li W."/>
            <person name="Zhang B."/>
            <person name="Zhang Z."/>
            <person name="Wu J."/>
            <person name="Zhang C."/>
            <person name="Long L."/>
            <person name="Xiao J."/>
        </authorList>
    </citation>
    <scope>NUCLEOTIDE SEQUENCE [LARGE SCALE GENOMIC DNA]</scope>
    <source>
        <strain evidence="2 3">SCSIO 10390</strain>
    </source>
</reference>
<proteinExistence type="predicted"/>
<dbReference type="RefSeq" id="WP_070010260.1">
    <property type="nucleotide sequence ID" value="NZ_LJGS01000038.1"/>
</dbReference>
<dbReference type="AlphaFoldDB" id="A0A1E7JRU4"/>
<feature type="transmembrane region" description="Helical" evidence="1">
    <location>
        <begin position="170"/>
        <end position="192"/>
    </location>
</feature>
<comment type="caution">
    <text evidence="2">The sequence shown here is derived from an EMBL/GenBank/DDBJ whole genome shotgun (WGS) entry which is preliminary data.</text>
</comment>
<dbReference type="OrthoDB" id="3480265at2"/>
<accession>A0A1E7JRU4</accession>
<feature type="transmembrane region" description="Helical" evidence="1">
    <location>
        <begin position="127"/>
        <end position="150"/>
    </location>
</feature>
<organism evidence="2 3">
    <name type="scientific">Streptomyces abyssalis</name>
    <dbReference type="NCBI Taxonomy" id="933944"/>
    <lineage>
        <taxon>Bacteria</taxon>
        <taxon>Bacillati</taxon>
        <taxon>Actinomycetota</taxon>
        <taxon>Actinomycetes</taxon>
        <taxon>Kitasatosporales</taxon>
        <taxon>Streptomycetaceae</taxon>
        <taxon>Streptomyces</taxon>
    </lineage>
</organism>
<dbReference type="Proteomes" id="UP000176087">
    <property type="component" value="Unassembled WGS sequence"/>
</dbReference>
<evidence type="ECO:0000313" key="3">
    <source>
        <dbReference type="Proteomes" id="UP000176087"/>
    </source>
</evidence>
<keyword evidence="1" id="KW-0472">Membrane</keyword>
<evidence type="ECO:0000313" key="2">
    <source>
        <dbReference type="EMBL" id="OEU91620.1"/>
    </source>
</evidence>
<sequence length="281" mass="29180">MTATTAAEPRPPHGEPSAGFRCVLAAEWTKLWSLRSTVWTLVIGALTVIGFNAGTAYEDYRHWPGWDARMRAAFVPKWAMLDAFTDAAALGLMVTAGTIGALVIVGEYGTGSIRTTFAAVPDRRSVMAAKATVVTVVTTALGGTVAAASFGLTQAILGERHAGLSLGDPGALRVVVASALLGPVAALAGLALGALVRHGAITMVTQSVLLFLLPMGLSDDRYVAAVVDHSLPYSAWTRLVQVGSAQPGVHPWTAAGAWTVYALWAAAGAALALIAVHRRDQ</sequence>